<gene>
    <name evidence="1" type="ORF">ACE1CA_30195</name>
</gene>
<keyword evidence="2" id="KW-1185">Reference proteome</keyword>
<comment type="caution">
    <text evidence="1">The sequence shown here is derived from an EMBL/GenBank/DDBJ whole genome shotgun (WGS) entry which is preliminary data.</text>
</comment>
<evidence type="ECO:0000313" key="1">
    <source>
        <dbReference type="EMBL" id="MFB2838780.1"/>
    </source>
</evidence>
<keyword evidence="1" id="KW-0255">Endonuclease</keyword>
<keyword evidence="1" id="KW-0540">Nuclease</keyword>
<keyword evidence="1" id="KW-0378">Hydrolase</keyword>
<dbReference type="GO" id="GO:0004519">
    <property type="term" value="F:endonuclease activity"/>
    <property type="evidence" value="ECO:0007669"/>
    <property type="project" value="UniProtKB-KW"/>
</dbReference>
<organism evidence="1 2">
    <name type="scientific">Floridaenema evergladense BLCC-F167</name>
    <dbReference type="NCBI Taxonomy" id="3153639"/>
    <lineage>
        <taxon>Bacteria</taxon>
        <taxon>Bacillati</taxon>
        <taxon>Cyanobacteriota</taxon>
        <taxon>Cyanophyceae</taxon>
        <taxon>Oscillatoriophycideae</taxon>
        <taxon>Aerosakkonematales</taxon>
        <taxon>Aerosakkonemataceae</taxon>
        <taxon>Floridanema</taxon>
        <taxon>Floridanema evergladense</taxon>
    </lineage>
</organism>
<dbReference type="Proteomes" id="UP001576780">
    <property type="component" value="Unassembled WGS sequence"/>
</dbReference>
<dbReference type="EMBL" id="JBHFNT010000278">
    <property type="protein sequence ID" value="MFB2838780.1"/>
    <property type="molecule type" value="Genomic_DNA"/>
</dbReference>
<name>A0ABV4WUJ2_9CYAN</name>
<protein>
    <submittedName>
        <fullName evidence="1">Restriction endonuclease subunit R</fullName>
    </submittedName>
</protein>
<accession>A0ABV4WUJ2</accession>
<reference evidence="1 2" key="1">
    <citation type="submission" date="2024-09" db="EMBL/GenBank/DDBJ databases">
        <title>Floridaenema gen nov. (Aerosakkonemataceae, Aerosakkonematales ord. nov., Cyanobacteria) from benthic tropical and subtropical fresh waters, with the description of four new species.</title>
        <authorList>
            <person name="Moretto J.A."/>
            <person name="Berthold D.E."/>
            <person name="Lefler F.W."/>
            <person name="Huang I.-S."/>
            <person name="Laughinghouse H. IV."/>
        </authorList>
    </citation>
    <scope>NUCLEOTIDE SEQUENCE [LARGE SCALE GENOMIC DNA]</scope>
    <source>
        <strain evidence="1 2">BLCC-F167</strain>
    </source>
</reference>
<proteinExistence type="predicted"/>
<sequence>MVQTIQGQNVDLRDLINKFGLQFVEDLQFFPEWQENLPDLTDLEKQQLDKVKAGYMNLLNYPPLLEDVVKMSVLDPILFIGNFYLAPFYVKSEQSITISSEDEEVIITGRLDVLVLKDQFWVMAIESKKFSFSIEAGRAQILAYMLGNPHSEKPSFGMITTGGSFIFLKLVKGERPQYGLSKTFSTLNPGNELYDVLRILKRLCQLVINN</sequence>
<evidence type="ECO:0000313" key="2">
    <source>
        <dbReference type="Proteomes" id="UP001576780"/>
    </source>
</evidence>
<dbReference type="RefSeq" id="WP_413281079.1">
    <property type="nucleotide sequence ID" value="NZ_JBHFNT010000278.1"/>
</dbReference>